<dbReference type="Proteomes" id="UP000013057">
    <property type="component" value="Unassembled WGS sequence"/>
</dbReference>
<name>R4G055_9BACL</name>
<organism evidence="1 2">
    <name type="scientific">Anoxybacillus flavithermus NBRC 109594</name>
    <dbReference type="NCBI Taxonomy" id="1315967"/>
    <lineage>
        <taxon>Bacteria</taxon>
        <taxon>Bacillati</taxon>
        <taxon>Bacillota</taxon>
        <taxon>Bacilli</taxon>
        <taxon>Bacillales</taxon>
        <taxon>Anoxybacillaceae</taxon>
        <taxon>Anoxybacillus</taxon>
    </lineage>
</organism>
<sequence>MQGKNAVQNPRKIFAHSLASFGFLKKQKRPQTRSHQGFHDFASEPFGCWKWRRWESNPRPEASPLKHLRA</sequence>
<evidence type="ECO:0000313" key="2">
    <source>
        <dbReference type="Proteomes" id="UP000013057"/>
    </source>
</evidence>
<dbReference type="EMBL" id="BARH01000008">
    <property type="protein sequence ID" value="GAC90713.1"/>
    <property type="molecule type" value="Genomic_DNA"/>
</dbReference>
<accession>R4G055</accession>
<reference evidence="2" key="1">
    <citation type="journal article" date="2013" name="Genome">
        <title>Draft Genome Sequence of a Thermophilic Member of the Bacillaceae, Anoxybacillus flavithermus Strain Kn10, Isolated from the Kan-nawa Hot Spring in Japan.</title>
        <authorList>
            <person name="Matsutani M."/>
            <person name="Shirakihara Y."/>
            <person name="Imada K."/>
            <person name="Yakushi T."/>
            <person name="Matsushita K."/>
        </authorList>
    </citation>
    <scope>NUCLEOTIDE SEQUENCE [LARGE SCALE GENOMIC DNA]</scope>
    <source>
        <strain evidence="2">NBRC 109594</strain>
    </source>
</reference>
<gene>
    <name evidence="1" type="ORF">KN10_1149</name>
</gene>
<dbReference type="AlphaFoldDB" id="R4G055"/>
<comment type="caution">
    <text evidence="1">The sequence shown here is derived from an EMBL/GenBank/DDBJ whole genome shotgun (WGS) entry which is preliminary data.</text>
</comment>
<protein>
    <submittedName>
        <fullName evidence="1">Uncharacterized protein</fullName>
    </submittedName>
</protein>
<evidence type="ECO:0000313" key="1">
    <source>
        <dbReference type="EMBL" id="GAC90713.1"/>
    </source>
</evidence>
<proteinExistence type="predicted"/>